<dbReference type="Proteomes" id="UP001443914">
    <property type="component" value="Unassembled WGS sequence"/>
</dbReference>
<dbReference type="PANTHER" id="PTHR11440">
    <property type="entry name" value="LECITHIN-CHOLESTEROL ACYLTRANSFERASE-RELATED"/>
    <property type="match status" value="1"/>
</dbReference>
<evidence type="ECO:0000313" key="2">
    <source>
        <dbReference type="Proteomes" id="UP001443914"/>
    </source>
</evidence>
<accession>A0AAW1H803</accession>
<name>A0AAW1H803_SAPOF</name>
<reference evidence="1" key="1">
    <citation type="submission" date="2024-03" db="EMBL/GenBank/DDBJ databases">
        <title>WGS assembly of Saponaria officinalis var. Norfolk2.</title>
        <authorList>
            <person name="Jenkins J."/>
            <person name="Shu S."/>
            <person name="Grimwood J."/>
            <person name="Barry K."/>
            <person name="Goodstein D."/>
            <person name="Schmutz J."/>
            <person name="Leebens-Mack J."/>
            <person name="Osbourn A."/>
        </authorList>
    </citation>
    <scope>NUCLEOTIDE SEQUENCE [LARGE SCALE GENOMIC DNA]</scope>
    <source>
        <strain evidence="1">JIC</strain>
    </source>
</reference>
<evidence type="ECO:0008006" key="3">
    <source>
        <dbReference type="Google" id="ProtNLM"/>
    </source>
</evidence>
<gene>
    <name evidence="1" type="ORF">RND81_12G082000</name>
</gene>
<dbReference type="EMBL" id="JBDFQZ010000012">
    <property type="protein sequence ID" value="KAK9672174.1"/>
    <property type="molecule type" value="Genomic_DNA"/>
</dbReference>
<organism evidence="1 2">
    <name type="scientific">Saponaria officinalis</name>
    <name type="common">Common soapwort</name>
    <name type="synonym">Lychnis saponaria</name>
    <dbReference type="NCBI Taxonomy" id="3572"/>
    <lineage>
        <taxon>Eukaryota</taxon>
        <taxon>Viridiplantae</taxon>
        <taxon>Streptophyta</taxon>
        <taxon>Embryophyta</taxon>
        <taxon>Tracheophyta</taxon>
        <taxon>Spermatophyta</taxon>
        <taxon>Magnoliopsida</taxon>
        <taxon>eudicotyledons</taxon>
        <taxon>Gunneridae</taxon>
        <taxon>Pentapetalae</taxon>
        <taxon>Caryophyllales</taxon>
        <taxon>Caryophyllaceae</taxon>
        <taxon>Caryophylleae</taxon>
        <taxon>Saponaria</taxon>
    </lineage>
</organism>
<sequence>MITEMIKWGYQEGKTLFIIGYDFRQSNRLQETMSHFAEKLEAVYTAFGGKRINLISHSMGEILVKCFMFLLLLQIQPCHLRI</sequence>
<dbReference type="Pfam" id="PF02450">
    <property type="entry name" value="LCAT"/>
    <property type="match status" value="1"/>
</dbReference>
<proteinExistence type="predicted"/>
<protein>
    <recommendedName>
        <fullName evidence="3">Alpha/beta hydrolase</fullName>
    </recommendedName>
</protein>
<comment type="caution">
    <text evidence="1">The sequence shown here is derived from an EMBL/GenBank/DDBJ whole genome shotgun (WGS) entry which is preliminary data.</text>
</comment>
<dbReference type="GO" id="GO:0008374">
    <property type="term" value="F:O-acyltransferase activity"/>
    <property type="evidence" value="ECO:0007669"/>
    <property type="project" value="InterPro"/>
</dbReference>
<dbReference type="InterPro" id="IPR029058">
    <property type="entry name" value="AB_hydrolase_fold"/>
</dbReference>
<dbReference type="AlphaFoldDB" id="A0AAW1H803"/>
<dbReference type="Gene3D" id="3.40.50.1820">
    <property type="entry name" value="alpha/beta hydrolase"/>
    <property type="match status" value="1"/>
</dbReference>
<keyword evidence="2" id="KW-1185">Reference proteome</keyword>
<dbReference type="SUPFAM" id="SSF53474">
    <property type="entry name" value="alpha/beta-Hydrolases"/>
    <property type="match status" value="1"/>
</dbReference>
<evidence type="ECO:0000313" key="1">
    <source>
        <dbReference type="EMBL" id="KAK9672174.1"/>
    </source>
</evidence>
<dbReference type="InterPro" id="IPR003386">
    <property type="entry name" value="LACT/PDAT_acylTrfase"/>
</dbReference>
<dbReference type="GO" id="GO:0006629">
    <property type="term" value="P:lipid metabolic process"/>
    <property type="evidence" value="ECO:0007669"/>
    <property type="project" value="InterPro"/>
</dbReference>